<keyword evidence="1" id="KW-1133">Transmembrane helix</keyword>
<comment type="caution">
    <text evidence="3">The sequence shown here is derived from an EMBL/GenBank/DDBJ whole genome shotgun (WGS) entry which is preliminary data.</text>
</comment>
<keyword evidence="4" id="KW-1185">Reference proteome</keyword>
<name>A0ABQ5IQB3_9ASTR</name>
<gene>
    <name evidence="3" type="ORF">Tco_1112268</name>
</gene>
<accession>A0ABQ5IQB3</accession>
<protein>
    <submittedName>
        <fullName evidence="3">Uncharacterized protein</fullName>
    </submittedName>
</protein>
<reference evidence="3" key="2">
    <citation type="submission" date="2022-01" db="EMBL/GenBank/DDBJ databases">
        <authorList>
            <person name="Yamashiro T."/>
            <person name="Shiraishi A."/>
            <person name="Satake H."/>
            <person name="Nakayama K."/>
        </authorList>
    </citation>
    <scope>NUCLEOTIDE SEQUENCE</scope>
</reference>
<evidence type="ECO:0000313" key="4">
    <source>
        <dbReference type="Proteomes" id="UP001151760"/>
    </source>
</evidence>
<proteinExistence type="predicted"/>
<sequence length="392" mass="44662">MVIAAGCWLMLLTYFTLNAAIVKKLNAAKDDTRRVMLVWLMLLEYMVYTTGITQLEKEQKVFDESWYWYCSNNSSNTRVFDADGRAKGKISTLRSNFTCEPIPNVPNEAVYEEWDDRVERATTTATSGSPRCQEAIRGFIAQTGSERVPTSPHDSPFPRVHTLRSDEGNAAKTNVHTYIRRRSVVSTRSGGISIAGASMPVSTAGMVQEQEQERLGHEVAVGLQEELDEEERQRMARVHEAAQSFTKEEWENIRARVEANEELYKRLQVEERNKYSEVNQAKMLVDLINQRKKYFTAQVLLYMLLFMEVYLWFEAADSRRRVAAGYGDYSLDSQIWSSTAKPSNRLVIEKASQKAMEGRSTQICDSLVINNVLLTALGGRRMLICDRFVTAL</sequence>
<evidence type="ECO:0000256" key="1">
    <source>
        <dbReference type="SAM" id="Phobius"/>
    </source>
</evidence>
<feature type="signal peptide" evidence="2">
    <location>
        <begin position="1"/>
        <end position="20"/>
    </location>
</feature>
<feature type="chain" id="PRO_5046458868" evidence="2">
    <location>
        <begin position="21"/>
        <end position="392"/>
    </location>
</feature>
<reference evidence="3" key="1">
    <citation type="journal article" date="2022" name="Int. J. Mol. Sci.">
        <title>Draft Genome of Tanacetum Coccineum: Genomic Comparison of Closely Related Tanacetum-Family Plants.</title>
        <authorList>
            <person name="Yamashiro T."/>
            <person name="Shiraishi A."/>
            <person name="Nakayama K."/>
            <person name="Satake H."/>
        </authorList>
    </citation>
    <scope>NUCLEOTIDE SEQUENCE</scope>
</reference>
<evidence type="ECO:0000313" key="3">
    <source>
        <dbReference type="EMBL" id="GJU01930.1"/>
    </source>
</evidence>
<dbReference type="EMBL" id="BQNB010021011">
    <property type="protein sequence ID" value="GJU01930.1"/>
    <property type="molecule type" value="Genomic_DNA"/>
</dbReference>
<feature type="transmembrane region" description="Helical" evidence="1">
    <location>
        <begin position="294"/>
        <end position="313"/>
    </location>
</feature>
<keyword evidence="1" id="KW-0812">Transmembrane</keyword>
<keyword evidence="1" id="KW-0472">Membrane</keyword>
<keyword evidence="2" id="KW-0732">Signal</keyword>
<dbReference type="Proteomes" id="UP001151760">
    <property type="component" value="Unassembled WGS sequence"/>
</dbReference>
<organism evidence="3 4">
    <name type="scientific">Tanacetum coccineum</name>
    <dbReference type="NCBI Taxonomy" id="301880"/>
    <lineage>
        <taxon>Eukaryota</taxon>
        <taxon>Viridiplantae</taxon>
        <taxon>Streptophyta</taxon>
        <taxon>Embryophyta</taxon>
        <taxon>Tracheophyta</taxon>
        <taxon>Spermatophyta</taxon>
        <taxon>Magnoliopsida</taxon>
        <taxon>eudicotyledons</taxon>
        <taxon>Gunneridae</taxon>
        <taxon>Pentapetalae</taxon>
        <taxon>asterids</taxon>
        <taxon>campanulids</taxon>
        <taxon>Asterales</taxon>
        <taxon>Asteraceae</taxon>
        <taxon>Asteroideae</taxon>
        <taxon>Anthemideae</taxon>
        <taxon>Anthemidinae</taxon>
        <taxon>Tanacetum</taxon>
    </lineage>
</organism>
<evidence type="ECO:0000256" key="2">
    <source>
        <dbReference type="SAM" id="SignalP"/>
    </source>
</evidence>